<dbReference type="Proteomes" id="UP000234681">
    <property type="component" value="Chromosome 8"/>
</dbReference>
<evidence type="ECO:0000313" key="1">
    <source>
        <dbReference type="EMBL" id="EDL78405.1"/>
    </source>
</evidence>
<reference evidence="1 2" key="1">
    <citation type="submission" date="2005-09" db="EMBL/GenBank/DDBJ databases">
        <authorList>
            <person name="Mural R.J."/>
            <person name="Li P.W."/>
            <person name="Adams M.D."/>
            <person name="Amanatides P.G."/>
            <person name="Baden-Tillson H."/>
            <person name="Barnstead M."/>
            <person name="Chin S.H."/>
            <person name="Dew I."/>
            <person name="Evans C.A."/>
            <person name="Ferriera S."/>
            <person name="Flanigan M."/>
            <person name="Fosler C."/>
            <person name="Glodek A."/>
            <person name="Gu Z."/>
            <person name="Holt R.A."/>
            <person name="Jennings D."/>
            <person name="Kraft C.L."/>
            <person name="Lu F."/>
            <person name="Nguyen T."/>
            <person name="Nusskern D.R."/>
            <person name="Pfannkoch C.M."/>
            <person name="Sitter C."/>
            <person name="Sutton G.G."/>
            <person name="Venter J.C."/>
            <person name="Wang Z."/>
            <person name="Woodage T."/>
            <person name="Zheng X.H."/>
            <person name="Zhong F."/>
        </authorList>
    </citation>
    <scope>NUCLEOTIDE SEQUENCE [LARGE SCALE GENOMIC DNA]</scope>
    <source>
        <strain>BN</strain>
        <strain evidence="2">Sprague-Dawley</strain>
    </source>
</reference>
<dbReference type="EMBL" id="CH473993">
    <property type="protein sequence ID" value="EDL78405.1"/>
    <property type="molecule type" value="Genomic_DNA"/>
</dbReference>
<gene>
    <name evidence="1" type="ORF">rCG_31646</name>
</gene>
<protein>
    <submittedName>
        <fullName evidence="1">RCG31646</fullName>
    </submittedName>
</protein>
<accession>A6JNG1</accession>
<organism evidence="1 2">
    <name type="scientific">Rattus norvegicus</name>
    <name type="common">Rat</name>
    <dbReference type="NCBI Taxonomy" id="10116"/>
    <lineage>
        <taxon>Eukaryota</taxon>
        <taxon>Metazoa</taxon>
        <taxon>Chordata</taxon>
        <taxon>Craniata</taxon>
        <taxon>Vertebrata</taxon>
        <taxon>Euteleostomi</taxon>
        <taxon>Mammalia</taxon>
        <taxon>Eutheria</taxon>
        <taxon>Euarchontoglires</taxon>
        <taxon>Glires</taxon>
        <taxon>Rodentia</taxon>
        <taxon>Myomorpha</taxon>
        <taxon>Muroidea</taxon>
        <taxon>Muridae</taxon>
        <taxon>Murinae</taxon>
        <taxon>Rattus</taxon>
    </lineage>
</organism>
<feature type="non-terminal residue" evidence="1">
    <location>
        <position position="52"/>
    </location>
</feature>
<dbReference type="AlphaFoldDB" id="A6JNG1"/>
<evidence type="ECO:0000313" key="2">
    <source>
        <dbReference type="Proteomes" id="UP000234681"/>
    </source>
</evidence>
<name>A6JNG1_RAT</name>
<sequence length="52" mass="5688">MPTICSFRSTDLSSLAAIKQLDAPCSRPLLYMYALDIPEVMLSSINVVVSLI</sequence>
<proteinExistence type="predicted"/>